<evidence type="ECO:0000256" key="1">
    <source>
        <dbReference type="SAM" id="MobiDB-lite"/>
    </source>
</evidence>
<dbReference type="AlphaFoldDB" id="F6H947"/>
<evidence type="ECO:0000313" key="3">
    <source>
        <dbReference type="Proteomes" id="UP000009183"/>
    </source>
</evidence>
<evidence type="ECO:0000313" key="2">
    <source>
        <dbReference type="EMBL" id="CCB48704.1"/>
    </source>
</evidence>
<dbReference type="EMBL" id="FN595497">
    <property type="protein sequence ID" value="CCB48704.1"/>
    <property type="molecule type" value="Genomic_DNA"/>
</dbReference>
<feature type="compositionally biased region" description="Polar residues" evidence="1">
    <location>
        <begin position="35"/>
        <end position="53"/>
    </location>
</feature>
<accession>F6H947</accession>
<feature type="region of interest" description="Disordered" evidence="1">
    <location>
        <begin position="1"/>
        <end position="107"/>
    </location>
</feature>
<organism evidence="2 3">
    <name type="scientific">Vitis vinifera</name>
    <name type="common">Grape</name>
    <dbReference type="NCBI Taxonomy" id="29760"/>
    <lineage>
        <taxon>Eukaryota</taxon>
        <taxon>Viridiplantae</taxon>
        <taxon>Streptophyta</taxon>
        <taxon>Embryophyta</taxon>
        <taxon>Tracheophyta</taxon>
        <taxon>Spermatophyta</taxon>
        <taxon>Magnoliopsida</taxon>
        <taxon>eudicotyledons</taxon>
        <taxon>Gunneridae</taxon>
        <taxon>Pentapetalae</taxon>
        <taxon>rosids</taxon>
        <taxon>Vitales</taxon>
        <taxon>Vitaceae</taxon>
        <taxon>Viteae</taxon>
        <taxon>Vitis</taxon>
    </lineage>
</organism>
<dbReference type="Proteomes" id="UP000009183">
    <property type="component" value="Chromosome 12"/>
</dbReference>
<dbReference type="InParanoid" id="F6H947"/>
<gene>
    <name evidence="2" type="ordered locus">VIT_12s0034g01520</name>
</gene>
<proteinExistence type="predicted"/>
<reference evidence="3" key="1">
    <citation type="journal article" date="2007" name="Nature">
        <title>The grapevine genome sequence suggests ancestral hexaploidization in major angiosperm phyla.</title>
        <authorList>
            <consortium name="The French-Italian Public Consortium for Grapevine Genome Characterization."/>
            <person name="Jaillon O."/>
            <person name="Aury J.-M."/>
            <person name="Noel B."/>
            <person name="Policriti A."/>
            <person name="Clepet C."/>
            <person name="Casagrande A."/>
            <person name="Choisne N."/>
            <person name="Aubourg S."/>
            <person name="Vitulo N."/>
            <person name="Jubin C."/>
            <person name="Vezzi A."/>
            <person name="Legeai F."/>
            <person name="Hugueney P."/>
            <person name="Dasilva C."/>
            <person name="Horner D."/>
            <person name="Mica E."/>
            <person name="Jublot D."/>
            <person name="Poulain J."/>
            <person name="Bruyere C."/>
            <person name="Billault A."/>
            <person name="Segurens B."/>
            <person name="Gouyvenoux M."/>
            <person name="Ugarte E."/>
            <person name="Cattonaro F."/>
            <person name="Anthouard V."/>
            <person name="Vico V."/>
            <person name="Del Fabbro C."/>
            <person name="Alaux M."/>
            <person name="Di Gaspero G."/>
            <person name="Dumas V."/>
            <person name="Felice N."/>
            <person name="Paillard S."/>
            <person name="Juman I."/>
            <person name="Moroldo M."/>
            <person name="Scalabrin S."/>
            <person name="Canaguier A."/>
            <person name="Le Clainche I."/>
            <person name="Malacrida G."/>
            <person name="Durand E."/>
            <person name="Pesole G."/>
            <person name="Laucou V."/>
            <person name="Chatelet P."/>
            <person name="Merdinoglu D."/>
            <person name="Delledonne M."/>
            <person name="Pezzotti M."/>
            <person name="Lecharny A."/>
            <person name="Scarpelli C."/>
            <person name="Artiguenave F."/>
            <person name="Pe M.E."/>
            <person name="Valle G."/>
            <person name="Morgante M."/>
            <person name="Caboche M."/>
            <person name="Adam-Blondon A.-F."/>
            <person name="Weissenbach J."/>
            <person name="Quetier F."/>
            <person name="Wincker P."/>
        </authorList>
    </citation>
    <scope>NUCLEOTIDE SEQUENCE [LARGE SCALE GENOMIC DNA]</scope>
    <source>
        <strain evidence="3">cv. Pinot noir / PN40024</strain>
    </source>
</reference>
<name>F6H947_VITVI</name>
<sequence>MAPKRAPVEPSSTGRKGKTTTVAMMRETKGKTSDRQQPSNINQNTSSGAQCTEQQRETIGCRSKFGEVDVSSDNRSSEDDENENQAVEARTSENANMTPIPSKEGVRATTDAYHPSHIGWNEAEASDNLTAQISSLGTRLEEMALANDRRLTPLETRIDGFQEEFKAGMQAIKSWCNRKDLAHLLRERLSSLFSNDNIPRLNKQAHITCRAPNSFLPSIDVTGK</sequence>
<dbReference type="HOGENOM" id="CLU_1236913_0_0_1"/>
<protein>
    <submittedName>
        <fullName evidence="2">Uncharacterized protein</fullName>
    </submittedName>
</protein>
<keyword evidence="3" id="KW-1185">Reference proteome</keyword>
<dbReference type="PaxDb" id="29760-VIT_12s0034g01520.t01"/>
<feature type="compositionally biased region" description="Polar residues" evidence="1">
    <location>
        <begin position="10"/>
        <end position="22"/>
    </location>
</feature>